<dbReference type="Proteomes" id="UP001186974">
    <property type="component" value="Unassembled WGS sequence"/>
</dbReference>
<name>A0ACC3D4H3_9PEZI</name>
<reference evidence="1" key="1">
    <citation type="submission" date="2024-09" db="EMBL/GenBank/DDBJ databases">
        <title>Black Yeasts Isolated from many extreme environments.</title>
        <authorList>
            <person name="Coleine C."/>
            <person name="Stajich J.E."/>
            <person name="Selbmann L."/>
        </authorList>
    </citation>
    <scope>NUCLEOTIDE SEQUENCE</scope>
    <source>
        <strain evidence="1">CCFEE 5737</strain>
    </source>
</reference>
<organism evidence="1 2">
    <name type="scientific">Coniosporium uncinatum</name>
    <dbReference type="NCBI Taxonomy" id="93489"/>
    <lineage>
        <taxon>Eukaryota</taxon>
        <taxon>Fungi</taxon>
        <taxon>Dikarya</taxon>
        <taxon>Ascomycota</taxon>
        <taxon>Pezizomycotina</taxon>
        <taxon>Dothideomycetes</taxon>
        <taxon>Dothideomycetes incertae sedis</taxon>
        <taxon>Coniosporium</taxon>
    </lineage>
</organism>
<accession>A0ACC3D4H3</accession>
<keyword evidence="2" id="KW-1185">Reference proteome</keyword>
<gene>
    <name evidence="1" type="ORF">LTS18_005940</name>
</gene>
<proteinExistence type="predicted"/>
<evidence type="ECO:0000313" key="2">
    <source>
        <dbReference type="Proteomes" id="UP001186974"/>
    </source>
</evidence>
<sequence>MPVFEDLPFELIKQIARHLAPSLQEDDHCPFSIINLACVGPHFKDAAIEALPHSTSFDDWFGTKFKNFVYKALRDAKFASAIKHCVCIQSDLHTPWVTCPNKIVLENEGVSDESPRKRIDRLPPRLREYLHNCLDDHDALLAIFLLVCKTIESLTLRLDPGNLTCGQVLTLERCFHNTAMPMAVLVPKTSTITALHLNTSSIDERTLEHLIEHSKTLVEFSIYFDDPEADHYTDFTEGVGNSSTGVSIPSTVKILSRHHARGMHNLDLNIPIYHAATPSSYFIDGAFEKLKGLRHLTLSSPALIGSYLAHFEDSSEYAADMIPDHNMNPATPVSLTILRSPYQWRYEATQALSLLLLNPEHISEVKNLAFTYYVPATPSKRHGETAALVVNVAVEAMRLPVRPRAGKEKVIRLPCQKGDGDSVHGGEDDSEDEDNIQVAGDAGAGGGTRSNGGGIIGEGGEEDSAGSDDAFDPTVEDQIGVVGADEARQSIAAGTSKAADSVGAQDVDGETGQLL</sequence>
<comment type="caution">
    <text evidence="1">The sequence shown here is derived from an EMBL/GenBank/DDBJ whole genome shotgun (WGS) entry which is preliminary data.</text>
</comment>
<dbReference type="EMBL" id="JAWDJW010007766">
    <property type="protein sequence ID" value="KAK3061554.1"/>
    <property type="molecule type" value="Genomic_DNA"/>
</dbReference>
<evidence type="ECO:0000313" key="1">
    <source>
        <dbReference type="EMBL" id="KAK3061554.1"/>
    </source>
</evidence>
<protein>
    <submittedName>
        <fullName evidence="1">Uncharacterized protein</fullName>
    </submittedName>
</protein>